<dbReference type="AlphaFoldDB" id="Q8T954"/>
<sequence length="44" mass="5415">MPKPQDNVKQLKHTPPHIHFKCKYFKWNNTEIYIISRKICNYVL</sequence>
<organism evidence="1">
    <name type="scientific">Drosophila melanogaster</name>
    <name type="common">Fruit fly</name>
    <dbReference type="NCBI Taxonomy" id="7227"/>
    <lineage>
        <taxon>Eukaryota</taxon>
        <taxon>Metazoa</taxon>
        <taxon>Ecdysozoa</taxon>
        <taxon>Arthropoda</taxon>
        <taxon>Hexapoda</taxon>
        <taxon>Insecta</taxon>
        <taxon>Pterygota</taxon>
        <taxon>Neoptera</taxon>
        <taxon>Endopterygota</taxon>
        <taxon>Diptera</taxon>
        <taxon>Brachycera</taxon>
        <taxon>Muscomorpha</taxon>
        <taxon>Ephydroidea</taxon>
        <taxon>Drosophilidae</taxon>
        <taxon>Drosophila</taxon>
        <taxon>Sophophora</taxon>
    </lineage>
</organism>
<proteinExistence type="evidence at transcript level"/>
<reference evidence="1" key="1">
    <citation type="submission" date="2001-12" db="EMBL/GenBank/DDBJ databases">
        <authorList>
            <person name="Stapleton M."/>
            <person name="Brokstein P."/>
            <person name="Hong L."/>
            <person name="Agbayani A."/>
            <person name="Carlson J."/>
            <person name="Champe M."/>
            <person name="Chavez C."/>
            <person name="Dorsett V."/>
            <person name="Dresnek D."/>
            <person name="Farfan D."/>
            <person name="Frise E."/>
            <person name="George R."/>
            <person name="Gonzalez M."/>
            <person name="Guarin H."/>
            <person name="Kronmiller B."/>
            <person name="Li P."/>
            <person name="Liao G."/>
            <person name="Miranda A."/>
            <person name="Mungall C.J."/>
            <person name="Nunoo J."/>
            <person name="Pacleb J."/>
            <person name="Paragas V."/>
            <person name="Park S."/>
            <person name="Patel S."/>
            <person name="Phouanenavong S."/>
            <person name="Wan K."/>
            <person name="Yu C."/>
            <person name="Lewis S.E."/>
            <person name="Rubin G.M."/>
            <person name="Celniker S."/>
        </authorList>
    </citation>
    <scope>NUCLEOTIDE SEQUENCE</scope>
</reference>
<protein>
    <submittedName>
        <fullName evidence="1">GM02923p</fullName>
    </submittedName>
</protein>
<evidence type="ECO:0000313" key="1">
    <source>
        <dbReference type="EMBL" id="AAL48470.1"/>
    </source>
</evidence>
<dbReference type="EMBL" id="AY070848">
    <property type="protein sequence ID" value="AAL48470.1"/>
    <property type="molecule type" value="mRNA"/>
</dbReference>
<accession>Q8T954</accession>
<name>Q8T954_DROME</name>